<protein>
    <submittedName>
        <fullName evidence="6">Hydrolase</fullName>
    </submittedName>
</protein>
<name>A0A917A618_9STRE</name>
<dbReference type="InterPro" id="IPR001279">
    <property type="entry name" value="Metallo-B-lactamas"/>
</dbReference>
<dbReference type="OrthoDB" id="9802248at2"/>
<keyword evidence="2" id="KW-0479">Metal-binding</keyword>
<dbReference type="SUPFAM" id="SSF56281">
    <property type="entry name" value="Metallo-hydrolase/oxidoreductase"/>
    <property type="match status" value="1"/>
</dbReference>
<evidence type="ECO:0000256" key="2">
    <source>
        <dbReference type="ARBA" id="ARBA00022723"/>
    </source>
</evidence>
<dbReference type="AlphaFoldDB" id="A0A917A618"/>
<dbReference type="EMBL" id="BMJN01000003">
    <property type="protein sequence ID" value="GGE25397.1"/>
    <property type="molecule type" value="Genomic_DNA"/>
</dbReference>
<dbReference type="PANTHER" id="PTHR46233">
    <property type="entry name" value="HYDROXYACYLGLUTATHIONE HYDROLASE GLOC"/>
    <property type="match status" value="1"/>
</dbReference>
<comment type="caution">
    <text evidence="6">The sequence shown here is derived from an EMBL/GenBank/DDBJ whole genome shotgun (WGS) entry which is preliminary data.</text>
</comment>
<dbReference type="SMART" id="SM00849">
    <property type="entry name" value="Lactamase_B"/>
    <property type="match status" value="1"/>
</dbReference>
<dbReference type="Pfam" id="PF00753">
    <property type="entry name" value="Lactamase_B"/>
    <property type="match status" value="1"/>
</dbReference>
<gene>
    <name evidence="6" type="ORF">GCM10011510_03110</name>
</gene>
<sequence>MKIHTTLNTQAYQNTYYLENETHLLIIDPGSDWEVIRSKIEEINKPISAILLTHAHYDHIMSLDLVRKQFGAPPVYISEKEGDWLYTPTYNRSGLPMHDDIPDVILQPAEHFFAIQTPYHLDGFHFYVLETPGHSIGSVSLVFPDDRMVLSGDALFFEAIGRFDLYTGDKDTLLTSIKTQLFTLPNYDVYPGHGPATTISHEKLFNPFF</sequence>
<dbReference type="CDD" id="cd06262">
    <property type="entry name" value="metallo-hydrolase-like_MBL-fold"/>
    <property type="match status" value="1"/>
</dbReference>
<dbReference type="GO" id="GO:0016787">
    <property type="term" value="F:hydrolase activity"/>
    <property type="evidence" value="ECO:0007669"/>
    <property type="project" value="UniProtKB-KW"/>
</dbReference>
<organism evidence="6 7">
    <name type="scientific">Streptococcus himalayensis</name>
    <dbReference type="NCBI Taxonomy" id="1888195"/>
    <lineage>
        <taxon>Bacteria</taxon>
        <taxon>Bacillati</taxon>
        <taxon>Bacillota</taxon>
        <taxon>Bacilli</taxon>
        <taxon>Lactobacillales</taxon>
        <taxon>Streptococcaceae</taxon>
        <taxon>Streptococcus</taxon>
    </lineage>
</organism>
<evidence type="ECO:0000256" key="4">
    <source>
        <dbReference type="ARBA" id="ARBA00022833"/>
    </source>
</evidence>
<dbReference type="RefSeq" id="WP_068991657.1">
    <property type="nucleotide sequence ID" value="NZ_BMJN01000003.1"/>
</dbReference>
<reference evidence="6" key="2">
    <citation type="submission" date="2020-09" db="EMBL/GenBank/DDBJ databases">
        <authorList>
            <person name="Sun Q."/>
            <person name="Zhou Y."/>
        </authorList>
    </citation>
    <scope>NUCLEOTIDE SEQUENCE</scope>
    <source>
        <strain evidence="6">CGMCC 1.15533</strain>
    </source>
</reference>
<accession>A0A917A618</accession>
<evidence type="ECO:0000313" key="7">
    <source>
        <dbReference type="Proteomes" id="UP000660801"/>
    </source>
</evidence>
<proteinExistence type="predicted"/>
<comment type="cofactor">
    <cofactor evidence="1">
        <name>Zn(2+)</name>
        <dbReference type="ChEBI" id="CHEBI:29105"/>
    </cofactor>
</comment>
<dbReference type="GO" id="GO:0046872">
    <property type="term" value="F:metal ion binding"/>
    <property type="evidence" value="ECO:0007669"/>
    <property type="project" value="UniProtKB-KW"/>
</dbReference>
<keyword evidence="4" id="KW-0862">Zinc</keyword>
<dbReference type="PANTHER" id="PTHR46233:SF3">
    <property type="entry name" value="HYDROXYACYLGLUTATHIONE HYDROLASE GLOC"/>
    <property type="match status" value="1"/>
</dbReference>
<keyword evidence="7" id="KW-1185">Reference proteome</keyword>
<evidence type="ECO:0000256" key="1">
    <source>
        <dbReference type="ARBA" id="ARBA00001947"/>
    </source>
</evidence>
<evidence type="ECO:0000256" key="3">
    <source>
        <dbReference type="ARBA" id="ARBA00022801"/>
    </source>
</evidence>
<keyword evidence="3 6" id="KW-0378">Hydrolase</keyword>
<reference evidence="6" key="1">
    <citation type="journal article" date="2014" name="Int. J. Syst. Evol. Microbiol.">
        <title>Complete genome sequence of Corynebacterium casei LMG S-19264T (=DSM 44701T), isolated from a smear-ripened cheese.</title>
        <authorList>
            <consortium name="US DOE Joint Genome Institute (JGI-PGF)"/>
            <person name="Walter F."/>
            <person name="Albersmeier A."/>
            <person name="Kalinowski J."/>
            <person name="Ruckert C."/>
        </authorList>
    </citation>
    <scope>NUCLEOTIDE SEQUENCE</scope>
    <source>
        <strain evidence="6">CGMCC 1.15533</strain>
    </source>
</reference>
<evidence type="ECO:0000313" key="6">
    <source>
        <dbReference type="EMBL" id="GGE25397.1"/>
    </source>
</evidence>
<feature type="domain" description="Metallo-beta-lactamase" evidence="5">
    <location>
        <begin position="12"/>
        <end position="193"/>
    </location>
</feature>
<dbReference type="InterPro" id="IPR036866">
    <property type="entry name" value="RibonucZ/Hydroxyglut_hydro"/>
</dbReference>
<dbReference type="InterPro" id="IPR051453">
    <property type="entry name" value="MBL_Glyoxalase_II"/>
</dbReference>
<evidence type="ECO:0000259" key="5">
    <source>
        <dbReference type="SMART" id="SM00849"/>
    </source>
</evidence>
<dbReference type="Gene3D" id="3.60.15.10">
    <property type="entry name" value="Ribonuclease Z/Hydroxyacylglutathione hydrolase-like"/>
    <property type="match status" value="1"/>
</dbReference>
<dbReference type="Proteomes" id="UP000660801">
    <property type="component" value="Unassembled WGS sequence"/>
</dbReference>